<name>A0A8H3AD53_9AGAM</name>
<protein>
    <submittedName>
        <fullName evidence="2">Uncharacterized protein</fullName>
    </submittedName>
</protein>
<organism evidence="2 3">
    <name type="scientific">Rhizoctonia solani</name>
    <dbReference type="NCBI Taxonomy" id="456999"/>
    <lineage>
        <taxon>Eukaryota</taxon>
        <taxon>Fungi</taxon>
        <taxon>Dikarya</taxon>
        <taxon>Basidiomycota</taxon>
        <taxon>Agaricomycotina</taxon>
        <taxon>Agaricomycetes</taxon>
        <taxon>Cantharellales</taxon>
        <taxon>Ceratobasidiaceae</taxon>
        <taxon>Rhizoctonia</taxon>
    </lineage>
</organism>
<feature type="region of interest" description="Disordered" evidence="1">
    <location>
        <begin position="150"/>
        <end position="177"/>
    </location>
</feature>
<proteinExistence type="predicted"/>
<dbReference type="EMBL" id="CAJMWZ010000466">
    <property type="protein sequence ID" value="CAE6419779.1"/>
    <property type="molecule type" value="Genomic_DNA"/>
</dbReference>
<gene>
    <name evidence="2" type="ORF">RDB_LOCUS8698</name>
</gene>
<evidence type="ECO:0000256" key="1">
    <source>
        <dbReference type="SAM" id="MobiDB-lite"/>
    </source>
</evidence>
<dbReference type="AlphaFoldDB" id="A0A8H3AD53"/>
<comment type="caution">
    <text evidence="2">The sequence shown here is derived from an EMBL/GenBank/DDBJ whole genome shotgun (WGS) entry which is preliminary data.</text>
</comment>
<sequence length="177" mass="20309">MANPTLDYRLILDMHPKSKTIDPGLRSEAVKVLRMIFSGMYPKVRLVYHCPAASISRSEHIYVVFDRFYTRQQFCRRRKIHNPLRTVYTYNGGPVTVQDYILQTIEGLLEQGEVIFSGPLFDQIQHERSYKDDEDAEGIEEIYNAFLDQVPPELSREGGEDDAQGPPSSIDPEPTQS</sequence>
<dbReference type="Proteomes" id="UP000663850">
    <property type="component" value="Unassembled WGS sequence"/>
</dbReference>
<accession>A0A8H3AD53</accession>
<reference evidence="2" key="1">
    <citation type="submission" date="2021-01" db="EMBL/GenBank/DDBJ databases">
        <authorList>
            <person name="Kaushik A."/>
        </authorList>
    </citation>
    <scope>NUCLEOTIDE SEQUENCE</scope>
    <source>
        <strain evidence="2">Type strain: AG8-Rh-89/</strain>
    </source>
</reference>
<evidence type="ECO:0000313" key="3">
    <source>
        <dbReference type="Proteomes" id="UP000663850"/>
    </source>
</evidence>
<evidence type="ECO:0000313" key="2">
    <source>
        <dbReference type="EMBL" id="CAE6419779.1"/>
    </source>
</evidence>